<dbReference type="InterPro" id="IPR029063">
    <property type="entry name" value="SAM-dependent_MTases_sf"/>
</dbReference>
<evidence type="ECO:0000256" key="1">
    <source>
        <dbReference type="ARBA" id="ARBA00022603"/>
    </source>
</evidence>
<gene>
    <name evidence="5" type="ORF">GCG54_00005924</name>
</gene>
<dbReference type="PROSITE" id="PS51683">
    <property type="entry name" value="SAM_OMT_II"/>
    <property type="match status" value="1"/>
</dbReference>
<keyword evidence="1 5" id="KW-0489">Methyltransferase</keyword>
<dbReference type="Proteomes" id="UP000613401">
    <property type="component" value="Unassembled WGS sequence"/>
</dbReference>
<dbReference type="AlphaFoldDB" id="A0A8H4CJK9"/>
<feature type="domain" description="O-methyltransferase C-terminal" evidence="4">
    <location>
        <begin position="311"/>
        <end position="487"/>
    </location>
</feature>
<keyword evidence="3" id="KW-0949">S-adenosyl-L-methionine</keyword>
<organism evidence="5 6">
    <name type="scientific">Colletotrichum gloeosporioides</name>
    <name type="common">Anthracnose fungus</name>
    <name type="synonym">Glomerella cingulata</name>
    <dbReference type="NCBI Taxonomy" id="474922"/>
    <lineage>
        <taxon>Eukaryota</taxon>
        <taxon>Fungi</taxon>
        <taxon>Dikarya</taxon>
        <taxon>Ascomycota</taxon>
        <taxon>Pezizomycotina</taxon>
        <taxon>Sordariomycetes</taxon>
        <taxon>Hypocreomycetidae</taxon>
        <taxon>Glomerellales</taxon>
        <taxon>Glomerellaceae</taxon>
        <taxon>Colletotrichum</taxon>
        <taxon>Colletotrichum gloeosporioides species complex</taxon>
    </lineage>
</organism>
<keyword evidence="6" id="KW-1185">Reference proteome</keyword>
<dbReference type="EMBL" id="WVTB01000047">
    <property type="protein sequence ID" value="KAF3805178.1"/>
    <property type="molecule type" value="Genomic_DNA"/>
</dbReference>
<evidence type="ECO:0000313" key="5">
    <source>
        <dbReference type="EMBL" id="KAF3805178.1"/>
    </source>
</evidence>
<accession>A0A8H4CJK9</accession>
<dbReference type="GO" id="GO:0008171">
    <property type="term" value="F:O-methyltransferase activity"/>
    <property type="evidence" value="ECO:0007669"/>
    <property type="project" value="InterPro"/>
</dbReference>
<dbReference type="PANTHER" id="PTHR43712">
    <property type="entry name" value="PUTATIVE (AFU_ORTHOLOGUE AFUA_4G14580)-RELATED"/>
    <property type="match status" value="1"/>
</dbReference>
<dbReference type="PANTHER" id="PTHR43712:SF2">
    <property type="entry name" value="O-METHYLTRANSFERASE CICE"/>
    <property type="match status" value="1"/>
</dbReference>
<evidence type="ECO:0000313" key="6">
    <source>
        <dbReference type="Proteomes" id="UP000613401"/>
    </source>
</evidence>
<dbReference type="InterPro" id="IPR016461">
    <property type="entry name" value="COMT-like"/>
</dbReference>
<reference evidence="5" key="2">
    <citation type="submission" date="2020-03" db="EMBL/GenBank/DDBJ databases">
        <authorList>
            <person name="Fu F.-F."/>
            <person name="Chen J."/>
        </authorList>
    </citation>
    <scope>NUCLEOTIDE SEQUENCE</scope>
    <source>
        <strain evidence="5">Lc1</strain>
    </source>
</reference>
<dbReference type="SUPFAM" id="SSF46785">
    <property type="entry name" value="Winged helix' DNA-binding domain"/>
    <property type="match status" value="1"/>
</dbReference>
<evidence type="ECO:0000259" key="4">
    <source>
        <dbReference type="Pfam" id="PF00891"/>
    </source>
</evidence>
<dbReference type="Gene3D" id="3.40.50.150">
    <property type="entry name" value="Vaccinia Virus protein VP39"/>
    <property type="match status" value="1"/>
</dbReference>
<protein>
    <submittedName>
        <fullName evidence="5">O-methyltransferase tpcA</fullName>
    </submittedName>
</protein>
<reference evidence="5" key="1">
    <citation type="journal article" date="2020" name="Phytopathology">
        <title>Genome sequence and comparative analysis of Colletotrichum gloeosporioides isolated from Liriodendron leaves.</title>
        <authorList>
            <person name="Fu F.F."/>
            <person name="Hao Z."/>
            <person name="Wang P."/>
            <person name="Lu Y."/>
            <person name="Xue L.J."/>
            <person name="Wei G."/>
            <person name="Tian Y."/>
            <person name="Baishi H."/>
            <person name="Xu H."/>
            <person name="Shi J."/>
            <person name="Cheng T."/>
            <person name="Wang G."/>
            <person name="Yi Y."/>
            <person name="Chen J."/>
        </authorList>
    </citation>
    <scope>NUCLEOTIDE SEQUENCE</scope>
    <source>
        <strain evidence="5">Lc1</strain>
    </source>
</reference>
<dbReference type="SUPFAM" id="SSF53335">
    <property type="entry name" value="S-adenosyl-L-methionine-dependent methyltransferases"/>
    <property type="match status" value="1"/>
</dbReference>
<evidence type="ECO:0000256" key="3">
    <source>
        <dbReference type="ARBA" id="ARBA00022691"/>
    </source>
</evidence>
<keyword evidence="2 5" id="KW-0808">Transferase</keyword>
<dbReference type="Gene3D" id="1.10.10.10">
    <property type="entry name" value="Winged helix-like DNA-binding domain superfamily/Winged helix DNA-binding domain"/>
    <property type="match status" value="1"/>
</dbReference>
<dbReference type="GO" id="GO:0032259">
    <property type="term" value="P:methylation"/>
    <property type="evidence" value="ECO:0007669"/>
    <property type="project" value="UniProtKB-KW"/>
</dbReference>
<dbReference type="Pfam" id="PF00891">
    <property type="entry name" value="Methyltransf_2"/>
    <property type="match status" value="1"/>
</dbReference>
<comment type="caution">
    <text evidence="5">The sequence shown here is derived from an EMBL/GenBank/DDBJ whole genome shotgun (WGS) entry which is preliminary data.</text>
</comment>
<name>A0A8H4CJK9_COLGL</name>
<dbReference type="InterPro" id="IPR001077">
    <property type="entry name" value="COMT_C"/>
</dbReference>
<proteinExistence type="predicted"/>
<sequence length="506" mass="55820">MSRSPGSESEAQQLLGLVDLLRESVLTVTQQWEKERNTSVTDNSAQQTVPSQDLFEAQRRIEAIAGTLIALVAEPSHRIQQVMTLAVQARALILATEMKIPDKLTAAGKQGIHVSMLSERTGIESRKLDNQQWPCGGPLTSGVLVRTARLMRTLCTIHIFNEPEENRFTNNRISQVLVDNEPLRALVQLASMHSFTSEFLGKYLLGPTGSSYEKDETAFQIALGTDKTQFDWFAEKVTVEELKHGGRGTGYPGFFSRPSRPEDGNWEGPDSNGLISRPELANFGKAMIGSGSVNSPAHVLDYPWSNLGNGATVVDVGGGVGGFALQMLKAHPHLRFVVQDRPEVISQGKNEVFPTHAPWALKDDHVTFMDHDFFQPNPVVGADFSISKSLQQQLMVARHDWSDEPCLKILKALKVAMRPNSRILLADCVLNTTCGSPDVPSAPDLLPANYGYWCQYNHVLGMIMMAENNGIERTASEIKDLITRAGLRINKIWPVRSLVGIVEVML</sequence>
<dbReference type="InterPro" id="IPR036388">
    <property type="entry name" value="WH-like_DNA-bd_sf"/>
</dbReference>
<dbReference type="GeneID" id="69013073"/>
<dbReference type="RefSeq" id="XP_045264337.1">
    <property type="nucleotide sequence ID" value="XM_045405939.1"/>
</dbReference>
<dbReference type="InterPro" id="IPR036390">
    <property type="entry name" value="WH_DNA-bd_sf"/>
</dbReference>
<evidence type="ECO:0000256" key="2">
    <source>
        <dbReference type="ARBA" id="ARBA00022679"/>
    </source>
</evidence>